<reference evidence="1" key="1">
    <citation type="submission" date="2023-03" db="EMBL/GenBank/DDBJ databases">
        <title>Massive genome expansion in bonnet fungi (Mycena s.s.) driven by repeated elements and novel gene families across ecological guilds.</title>
        <authorList>
            <consortium name="Lawrence Berkeley National Laboratory"/>
            <person name="Harder C.B."/>
            <person name="Miyauchi S."/>
            <person name="Viragh M."/>
            <person name="Kuo A."/>
            <person name="Thoen E."/>
            <person name="Andreopoulos B."/>
            <person name="Lu D."/>
            <person name="Skrede I."/>
            <person name="Drula E."/>
            <person name="Henrissat B."/>
            <person name="Morin E."/>
            <person name="Kohler A."/>
            <person name="Barry K."/>
            <person name="LaButti K."/>
            <person name="Morin E."/>
            <person name="Salamov A."/>
            <person name="Lipzen A."/>
            <person name="Mereny Z."/>
            <person name="Hegedus B."/>
            <person name="Baldrian P."/>
            <person name="Stursova M."/>
            <person name="Weitz H."/>
            <person name="Taylor A."/>
            <person name="Grigoriev I.V."/>
            <person name="Nagy L.G."/>
            <person name="Martin F."/>
            <person name="Kauserud H."/>
        </authorList>
    </citation>
    <scope>NUCLEOTIDE SEQUENCE</scope>
    <source>
        <strain evidence="1">9144</strain>
    </source>
</reference>
<proteinExistence type="predicted"/>
<dbReference type="Proteomes" id="UP001219525">
    <property type="component" value="Unassembled WGS sequence"/>
</dbReference>
<dbReference type="EMBL" id="JARJCW010000062">
    <property type="protein sequence ID" value="KAJ7200613.1"/>
    <property type="molecule type" value="Genomic_DNA"/>
</dbReference>
<organism evidence="1 2">
    <name type="scientific">Mycena pura</name>
    <dbReference type="NCBI Taxonomy" id="153505"/>
    <lineage>
        <taxon>Eukaryota</taxon>
        <taxon>Fungi</taxon>
        <taxon>Dikarya</taxon>
        <taxon>Basidiomycota</taxon>
        <taxon>Agaricomycotina</taxon>
        <taxon>Agaricomycetes</taxon>
        <taxon>Agaricomycetidae</taxon>
        <taxon>Agaricales</taxon>
        <taxon>Marasmiineae</taxon>
        <taxon>Mycenaceae</taxon>
        <taxon>Mycena</taxon>
    </lineage>
</organism>
<keyword evidence="2" id="KW-1185">Reference proteome</keyword>
<name>A0AAD6YBE9_9AGAR</name>
<accession>A0AAD6YBE9</accession>
<evidence type="ECO:0000313" key="1">
    <source>
        <dbReference type="EMBL" id="KAJ7200613.1"/>
    </source>
</evidence>
<gene>
    <name evidence="1" type="ORF">GGX14DRAFT_372106</name>
</gene>
<dbReference type="AlphaFoldDB" id="A0AAD6YBE9"/>
<protein>
    <submittedName>
        <fullName evidence="1">Uncharacterized protein</fullName>
    </submittedName>
</protein>
<evidence type="ECO:0000313" key="2">
    <source>
        <dbReference type="Proteomes" id="UP001219525"/>
    </source>
</evidence>
<sequence>MALAFQVSSFALDDCFSAFKAWIRRHRDYTDGALEGGPNADSPYAMIWRVYESMTAEKARGWSAHSGYV</sequence>
<comment type="caution">
    <text evidence="1">The sequence shown here is derived from an EMBL/GenBank/DDBJ whole genome shotgun (WGS) entry which is preliminary data.</text>
</comment>